<organism evidence="1 2">
    <name type="scientific">Anoxybacterium hadale</name>
    <dbReference type="NCBI Taxonomy" id="3408580"/>
    <lineage>
        <taxon>Bacteria</taxon>
        <taxon>Bacillati</taxon>
        <taxon>Bacillota</taxon>
        <taxon>Clostridia</taxon>
        <taxon>Peptostreptococcales</taxon>
        <taxon>Anaerovoracaceae</taxon>
        <taxon>Anoxybacterium</taxon>
    </lineage>
</organism>
<sequence>MNLHKEETMKKGTLRFERKQTVSLSRKILNPVVFILLGFVFSSIFIIANGFQPIPVFGKMISYSLLNTKGFIGSINAALPLMFCGLSVAIAFKMNLNNIGAEGQFAMGAIVGGAFALYGPSLPAPLSGVVMFFLCALGGGLWALLAAALKAFWKVNETIVTLMLNYIALLFLDYLCYGPWMAPKQTTAMTVKIPENLFLPVINGTSSGLILAILIAVLLHLFLKYTAAGYQISVIKNSIGTAEYAGIPVKKYILIVLALSGALAGIAGFVQVTGIVHRVQAQLPGGSGYTGIVIAYLSQCNPLAIILVSVLFGALQNSSAVVQIMGVPSQIVTMLQGTLMISVIAGEFFNRYRITYCKAERSDYTAEPNDDMQEPKQRNVDNQEPKKGAVQ</sequence>
<reference evidence="1" key="1">
    <citation type="submission" date="2019-08" db="EMBL/GenBank/DDBJ databases">
        <title>Genome sequence of Clostridiales bacterium MT110.</title>
        <authorList>
            <person name="Cao J."/>
        </authorList>
    </citation>
    <scope>NUCLEOTIDE SEQUENCE</scope>
    <source>
        <strain evidence="1">MT110</strain>
    </source>
</reference>
<keyword evidence="2" id="KW-1185">Reference proteome</keyword>
<evidence type="ECO:0000313" key="2">
    <source>
        <dbReference type="Proteomes" id="UP000594014"/>
    </source>
</evidence>
<proteinExistence type="predicted"/>
<gene>
    <name evidence="1" type="ORF">FRZ06_05765</name>
</gene>
<accession>A0ACD1A9B2</accession>
<dbReference type="EMBL" id="CP042469">
    <property type="protein sequence ID" value="QOX62880.1"/>
    <property type="molecule type" value="Genomic_DNA"/>
</dbReference>
<protein>
    <submittedName>
        <fullName evidence="1">ABC transporter permease</fullName>
    </submittedName>
</protein>
<name>A0ACD1A9B2_9FIRM</name>
<evidence type="ECO:0000313" key="1">
    <source>
        <dbReference type="EMBL" id="QOX62880.1"/>
    </source>
</evidence>
<dbReference type="Proteomes" id="UP000594014">
    <property type="component" value="Chromosome"/>
</dbReference>